<dbReference type="AlphaFoldDB" id="A0AAE3DTL7"/>
<evidence type="ECO:0000313" key="2">
    <source>
        <dbReference type="Proteomes" id="UP001197875"/>
    </source>
</evidence>
<dbReference type="RefSeq" id="WP_227615378.1">
    <property type="nucleotide sequence ID" value="NZ_JAJEPR010000016.1"/>
</dbReference>
<dbReference type="PANTHER" id="PTHR36848">
    <property type="entry name" value="DNA-BINDING PROTEIN (PUTATIVE SECRETED PROTEIN)-RELATED"/>
    <property type="match status" value="1"/>
</dbReference>
<protein>
    <recommendedName>
        <fullName evidence="3">Glycosyl hydrolases family 2, sugar binding domain</fullName>
    </recommendedName>
</protein>
<comment type="caution">
    <text evidence="1">The sequence shown here is derived from an EMBL/GenBank/DDBJ whole genome shotgun (WGS) entry which is preliminary data.</text>
</comment>
<dbReference type="EMBL" id="JAJEPR010000016">
    <property type="protein sequence ID" value="MCC2190247.1"/>
    <property type="molecule type" value="Genomic_DNA"/>
</dbReference>
<reference evidence="1 2" key="1">
    <citation type="submission" date="2021-10" db="EMBL/GenBank/DDBJ databases">
        <title>Anaerobic single-cell dispensing facilitates the cultivation of human gut bacteria.</title>
        <authorList>
            <person name="Afrizal A."/>
        </authorList>
    </citation>
    <scope>NUCLEOTIDE SEQUENCE [LARGE SCALE GENOMIC DNA]</scope>
    <source>
        <strain evidence="1 2">CLA-AA-H277</strain>
    </source>
</reference>
<dbReference type="Gene3D" id="2.60.120.260">
    <property type="entry name" value="Galactose-binding domain-like"/>
    <property type="match status" value="1"/>
</dbReference>
<dbReference type="InterPro" id="IPR053161">
    <property type="entry name" value="Ulvan_degrading_GH"/>
</dbReference>
<gene>
    <name evidence="1" type="ORF">LKD71_10585</name>
</gene>
<dbReference type="PANTHER" id="PTHR36848:SF2">
    <property type="entry name" value="SECRETED PROTEIN"/>
    <property type="match status" value="1"/>
</dbReference>
<sequence>MDQKIRKLLAGEGGNYIFPFFWQHGETEEVLREYMKVIAESNIGAVCVESRPHPDFVGEKWWQDMDVILDEARKRNMKVWILDDSHFPTGYANGALKNADGKLRRQSLTVRSLDCPKSDTDMEVSLDNYQKAAPWEPNQMEQHMLQGQEWKLFDDDQLIGVTAVREGGKTEADILDLSGQIPSGKIVFPVPEGKWQLKFCILTRNRGPHRDYINMMDEESCRVLIDTVYEPHYQHYAADFGTTIAGFFSDEPEIGNGHLYEMGKKIYEIEDQPWSREVETELKKCWGENYHKFLPLIWEQPVDGKLLARVRYDYMDTVTKAVRKDFSFQLGNWCREHGVEYIGHLIEDNNQHSRTGSSLGHYFRGLAGEDMSGIDDIGGQVLPQGEEAEGNPFQPRDGHFYHYVLGKLASSAAAIEPLKKGRSMCEIFGAYGWSEGVQLEKFLLDHFLVRGVNHYVPHAFSAKDFPDPDCPPHFYAHGNNPQYRHFGSLMKYANRMCELISGGTHIAPAAILYQGESDWCSDCMMMQEPARLLAEAQIEYDFIPSDVFAERESYRTEIGSTLKVNTQEYQILIVPKYNYIPKAAADGIAEFLKKGGQVFFIEDYPENCCEGMALPEEIHRGICLALPELLPALEKTKVREVRITPANRRLHYLHYKEETDRYLFVNEDHADYTGEIYMEKKGDCYAYNPWENRLESLSAKETEDGTLFSVTIEPLKPLVVIFDETEETLSEPLVLSGEKQPLAANWKRSLCRSIDYPAFQKEKTVTLPDHLAEEEPLFSGFVRYENTISCKKGEGLLLEISKAAEGVEVFVNGVSAGIQIAAPYRYDLSSLVKEGENELRIEVATTLEREMSQHPDPMMAMMGVKSVPTSESGITGMVCIEK</sequence>
<evidence type="ECO:0008006" key="3">
    <source>
        <dbReference type="Google" id="ProtNLM"/>
    </source>
</evidence>
<evidence type="ECO:0000313" key="1">
    <source>
        <dbReference type="EMBL" id="MCC2190247.1"/>
    </source>
</evidence>
<keyword evidence="2" id="KW-1185">Reference proteome</keyword>
<dbReference type="Gene3D" id="3.40.50.880">
    <property type="match status" value="1"/>
</dbReference>
<dbReference type="InterPro" id="IPR008979">
    <property type="entry name" value="Galactose-bd-like_sf"/>
</dbReference>
<accession>A0AAE3DTL7</accession>
<organism evidence="1 2">
    <name type="scientific">Fusicatenibacter faecihominis</name>
    <dbReference type="NCBI Taxonomy" id="2881276"/>
    <lineage>
        <taxon>Bacteria</taxon>
        <taxon>Bacillati</taxon>
        <taxon>Bacillota</taxon>
        <taxon>Clostridia</taxon>
        <taxon>Lachnospirales</taxon>
        <taxon>Lachnospiraceae</taxon>
        <taxon>Fusicatenibacter</taxon>
    </lineage>
</organism>
<dbReference type="InterPro" id="IPR029062">
    <property type="entry name" value="Class_I_gatase-like"/>
</dbReference>
<dbReference type="SUPFAM" id="SSF49785">
    <property type="entry name" value="Galactose-binding domain-like"/>
    <property type="match status" value="1"/>
</dbReference>
<name>A0AAE3DTL7_9FIRM</name>
<dbReference type="Proteomes" id="UP001197875">
    <property type="component" value="Unassembled WGS sequence"/>
</dbReference>
<proteinExistence type="predicted"/>